<sequence>AYVFWCFDDLLTSAGTWSSAEYARPVTKCGTAVKVVCVRELMKAAEYFTNQKQGCCLRLVKEVFEKSWQARSWFYSLEQGGFHVKLLCCLSSSKRGKLIRAYVFWCFDDLLTSAGTWSSAEYARPVTKCGTAVKVVCVRELVKAAEYFTNQKQGCCLYVW</sequence>
<keyword evidence="2" id="KW-1185">Reference proteome</keyword>
<feature type="non-terminal residue" evidence="1">
    <location>
        <position position="1"/>
    </location>
</feature>
<protein>
    <submittedName>
        <fullName evidence="1">Uncharacterized protein</fullName>
    </submittedName>
</protein>
<evidence type="ECO:0000313" key="1">
    <source>
        <dbReference type="EMBL" id="WMV12281.1"/>
    </source>
</evidence>
<dbReference type="EMBL" id="CP133612">
    <property type="protein sequence ID" value="WMV12281.1"/>
    <property type="molecule type" value="Genomic_DNA"/>
</dbReference>
<organism evidence="1 2">
    <name type="scientific">Solanum verrucosum</name>
    <dbReference type="NCBI Taxonomy" id="315347"/>
    <lineage>
        <taxon>Eukaryota</taxon>
        <taxon>Viridiplantae</taxon>
        <taxon>Streptophyta</taxon>
        <taxon>Embryophyta</taxon>
        <taxon>Tracheophyta</taxon>
        <taxon>Spermatophyta</taxon>
        <taxon>Magnoliopsida</taxon>
        <taxon>eudicotyledons</taxon>
        <taxon>Gunneridae</taxon>
        <taxon>Pentapetalae</taxon>
        <taxon>asterids</taxon>
        <taxon>lamiids</taxon>
        <taxon>Solanales</taxon>
        <taxon>Solanaceae</taxon>
        <taxon>Solanoideae</taxon>
        <taxon>Solaneae</taxon>
        <taxon>Solanum</taxon>
    </lineage>
</organism>
<accession>A0AAF0Q1B8</accession>
<evidence type="ECO:0000313" key="2">
    <source>
        <dbReference type="Proteomes" id="UP001234989"/>
    </source>
</evidence>
<dbReference type="Proteomes" id="UP001234989">
    <property type="component" value="Chromosome 1"/>
</dbReference>
<reference evidence="1" key="1">
    <citation type="submission" date="2023-08" db="EMBL/GenBank/DDBJ databases">
        <title>A de novo genome assembly of Solanum verrucosum Schlechtendal, a Mexican diploid species geographically isolated from the other diploid A-genome species in potato relatives.</title>
        <authorList>
            <person name="Hosaka K."/>
        </authorList>
    </citation>
    <scope>NUCLEOTIDE SEQUENCE</scope>
    <source>
        <tissue evidence="1">Young leaves</tissue>
    </source>
</reference>
<dbReference type="AlphaFoldDB" id="A0AAF0Q1B8"/>
<proteinExistence type="predicted"/>
<name>A0AAF0Q1B8_SOLVR</name>
<gene>
    <name evidence="1" type="ORF">MTR67_005666</name>
</gene>